<dbReference type="AlphaFoldDB" id="A0AAV4PJY5"/>
<proteinExistence type="predicted"/>
<feature type="non-terminal residue" evidence="1">
    <location>
        <position position="1"/>
    </location>
</feature>
<dbReference type="Proteomes" id="UP001054945">
    <property type="component" value="Unassembled WGS sequence"/>
</dbReference>
<comment type="caution">
    <text evidence="1">The sequence shown here is derived from an EMBL/GenBank/DDBJ whole genome shotgun (WGS) entry which is preliminary data.</text>
</comment>
<dbReference type="EMBL" id="BPLR01004723">
    <property type="protein sequence ID" value="GIX96979.1"/>
    <property type="molecule type" value="Genomic_DNA"/>
</dbReference>
<evidence type="ECO:0000313" key="2">
    <source>
        <dbReference type="Proteomes" id="UP001054945"/>
    </source>
</evidence>
<name>A0AAV4PJY5_CAEEX</name>
<reference evidence="1 2" key="1">
    <citation type="submission" date="2021-06" db="EMBL/GenBank/DDBJ databases">
        <title>Caerostris extrusa draft genome.</title>
        <authorList>
            <person name="Kono N."/>
            <person name="Arakawa K."/>
        </authorList>
    </citation>
    <scope>NUCLEOTIDE SEQUENCE [LARGE SCALE GENOMIC DNA]</scope>
</reference>
<sequence>IAECPSEILNAWKPETCGNER</sequence>
<evidence type="ECO:0000313" key="1">
    <source>
        <dbReference type="EMBL" id="GIX96979.1"/>
    </source>
</evidence>
<accession>A0AAV4PJY5</accession>
<keyword evidence="2" id="KW-1185">Reference proteome</keyword>
<protein>
    <submittedName>
        <fullName evidence="1">Uncharacterized protein</fullName>
    </submittedName>
</protein>
<organism evidence="1 2">
    <name type="scientific">Caerostris extrusa</name>
    <name type="common">Bark spider</name>
    <name type="synonym">Caerostris bankana</name>
    <dbReference type="NCBI Taxonomy" id="172846"/>
    <lineage>
        <taxon>Eukaryota</taxon>
        <taxon>Metazoa</taxon>
        <taxon>Ecdysozoa</taxon>
        <taxon>Arthropoda</taxon>
        <taxon>Chelicerata</taxon>
        <taxon>Arachnida</taxon>
        <taxon>Araneae</taxon>
        <taxon>Araneomorphae</taxon>
        <taxon>Entelegynae</taxon>
        <taxon>Araneoidea</taxon>
        <taxon>Araneidae</taxon>
        <taxon>Caerostris</taxon>
    </lineage>
</organism>
<gene>
    <name evidence="1" type="ORF">CEXT_802451</name>
</gene>